<dbReference type="Proteomes" id="UP000074382">
    <property type="component" value="Unassembled WGS sequence"/>
</dbReference>
<comment type="caution">
    <text evidence="1">The sequence shown here is derived from an EMBL/GenBank/DDBJ whole genome shotgun (WGS) entry which is preliminary data.</text>
</comment>
<keyword evidence="2" id="KW-1185">Reference proteome</keyword>
<sequence>MHAHSALSLTTPQVNRLQAHPRTDCLARLAEAVRSLGGTALLALSSTAHPVLYVRTPDRLVPVVVVQGITGGWWFIWGRTGQAPVSHVEGAAAALCADTASAPRRNLVAARRSSLRGAA</sequence>
<protein>
    <submittedName>
        <fullName evidence="1">Uncharacterized protein</fullName>
    </submittedName>
</protein>
<dbReference type="AlphaFoldDB" id="A0A147KM34"/>
<reference evidence="2" key="1">
    <citation type="journal article" date="2017" name="Acta Aliment.">
        <title>Plant polysaccharide degrading enzyme system of Thermpbifida cellulosilytica TB100 revealed by de novo genome project data.</title>
        <authorList>
            <person name="Toth A."/>
            <person name="Baka E."/>
            <person name="Luzics S."/>
            <person name="Bata-Vidacs I."/>
            <person name="Nagy I."/>
            <person name="Balint B."/>
            <person name="Herceg R."/>
            <person name="Olasz F."/>
            <person name="Wilk T."/>
            <person name="Nagy T."/>
            <person name="Kriszt B."/>
            <person name="Nagy I."/>
            <person name="Kukolya J."/>
        </authorList>
    </citation>
    <scope>NUCLEOTIDE SEQUENCE [LARGE SCALE GENOMIC DNA]</scope>
    <source>
        <strain evidence="2">TB100</strain>
    </source>
</reference>
<dbReference type="PATRIC" id="fig|665004.4.peg.325"/>
<dbReference type="RefSeq" id="WP_068753129.1">
    <property type="nucleotide sequence ID" value="NZ_KQ950180.1"/>
</dbReference>
<dbReference type="STRING" id="665004.AC529_01880"/>
<evidence type="ECO:0000313" key="1">
    <source>
        <dbReference type="EMBL" id="KUP98364.1"/>
    </source>
</evidence>
<gene>
    <name evidence="1" type="ORF">AC529_01880</name>
</gene>
<evidence type="ECO:0000313" key="2">
    <source>
        <dbReference type="Proteomes" id="UP000074382"/>
    </source>
</evidence>
<accession>A0A147KM34</accession>
<name>A0A147KM34_THECS</name>
<proteinExistence type="predicted"/>
<dbReference type="EMBL" id="LGEM01000011">
    <property type="protein sequence ID" value="KUP98364.1"/>
    <property type="molecule type" value="Genomic_DNA"/>
</dbReference>
<organism evidence="1 2">
    <name type="scientific">Thermobifida cellulosilytica TB100</name>
    <dbReference type="NCBI Taxonomy" id="665004"/>
    <lineage>
        <taxon>Bacteria</taxon>
        <taxon>Bacillati</taxon>
        <taxon>Actinomycetota</taxon>
        <taxon>Actinomycetes</taxon>
        <taxon>Streptosporangiales</taxon>
        <taxon>Nocardiopsidaceae</taxon>
        <taxon>Thermobifida</taxon>
    </lineage>
</organism>